<dbReference type="Proteomes" id="UP000535890">
    <property type="component" value="Unassembled WGS sequence"/>
</dbReference>
<sequence length="69" mass="7737">MAELMAAPSRAVLEQHHAWVAGDNAWQREARLRQARWRERQGLDAGLHWGVPLGSRLAEADGLPPRMAN</sequence>
<accession>A0A7Y9J3T4</accession>
<reference evidence="2 3" key="1">
    <citation type="submission" date="2020-07" db="EMBL/GenBank/DDBJ databases">
        <title>Sequencing the genomes of 1000 actinobacteria strains.</title>
        <authorList>
            <person name="Klenk H.-P."/>
        </authorList>
    </citation>
    <scope>NUCLEOTIDE SEQUENCE [LARGE SCALE GENOMIC DNA]</scope>
    <source>
        <strain evidence="2 3">DSM 45772</strain>
    </source>
</reference>
<comment type="caution">
    <text evidence="2">The sequence shown here is derived from an EMBL/GenBank/DDBJ whole genome shotgun (WGS) entry which is preliminary data.</text>
</comment>
<name>A0A7Y9J3T4_9PSEU</name>
<gene>
    <name evidence="2" type="ORF">BJ983_000278</name>
</gene>
<proteinExistence type="predicted"/>
<evidence type="ECO:0000313" key="3">
    <source>
        <dbReference type="Proteomes" id="UP000535890"/>
    </source>
</evidence>
<evidence type="ECO:0000259" key="1">
    <source>
        <dbReference type="Pfam" id="PF20796"/>
    </source>
</evidence>
<evidence type="ECO:0000313" key="2">
    <source>
        <dbReference type="EMBL" id="NYD34176.1"/>
    </source>
</evidence>
<protein>
    <recommendedName>
        <fullName evidence="1">PD-(D/E)XK nuclease-like domain-containing protein</fullName>
    </recommendedName>
</protein>
<dbReference type="AlphaFoldDB" id="A0A7Y9J3T4"/>
<dbReference type="Pfam" id="PF20796">
    <property type="entry name" value="PDDEXK_13"/>
    <property type="match status" value="1"/>
</dbReference>
<dbReference type="InterPro" id="IPR048822">
    <property type="entry name" value="PDDEXK_13"/>
</dbReference>
<keyword evidence="3" id="KW-1185">Reference proteome</keyword>
<organism evidence="2 3">
    <name type="scientific">Actinomycetospora corticicola</name>
    <dbReference type="NCBI Taxonomy" id="663602"/>
    <lineage>
        <taxon>Bacteria</taxon>
        <taxon>Bacillati</taxon>
        <taxon>Actinomycetota</taxon>
        <taxon>Actinomycetes</taxon>
        <taxon>Pseudonocardiales</taxon>
        <taxon>Pseudonocardiaceae</taxon>
        <taxon>Actinomycetospora</taxon>
    </lineage>
</organism>
<feature type="domain" description="PD-(D/E)XK nuclease-like" evidence="1">
    <location>
        <begin position="22"/>
        <end position="62"/>
    </location>
</feature>
<dbReference type="EMBL" id="JACCBN010000001">
    <property type="protein sequence ID" value="NYD34176.1"/>
    <property type="molecule type" value="Genomic_DNA"/>
</dbReference>